<feature type="domain" description="Nucleoside phosphorylase" evidence="1">
    <location>
        <begin position="36"/>
        <end position="135"/>
    </location>
</feature>
<dbReference type="Proteomes" id="UP001596548">
    <property type="component" value="Unassembled WGS sequence"/>
</dbReference>
<protein>
    <recommendedName>
        <fullName evidence="1">Nucleoside phosphorylase domain-containing protein</fullName>
    </recommendedName>
</protein>
<organism evidence="2 3">
    <name type="scientific">Paractinoplanes rhizophilus</name>
    <dbReference type="NCBI Taxonomy" id="1416877"/>
    <lineage>
        <taxon>Bacteria</taxon>
        <taxon>Bacillati</taxon>
        <taxon>Actinomycetota</taxon>
        <taxon>Actinomycetes</taxon>
        <taxon>Micromonosporales</taxon>
        <taxon>Micromonosporaceae</taxon>
        <taxon>Paractinoplanes</taxon>
    </lineage>
</organism>
<comment type="caution">
    <text evidence="2">The sequence shown here is derived from an EMBL/GenBank/DDBJ whole genome shotgun (WGS) entry which is preliminary data.</text>
</comment>
<accession>A0ABW2I5Z1</accession>
<dbReference type="Gene3D" id="3.40.50.1580">
    <property type="entry name" value="Nucleoside phosphorylase domain"/>
    <property type="match status" value="1"/>
</dbReference>
<dbReference type="InterPro" id="IPR035994">
    <property type="entry name" value="Nucleoside_phosphorylase_sf"/>
</dbReference>
<sequence>MRPEPESCLVQRDPIVAAVDPEGVGSSPPAVGTDLLVITALPLEFRAAIHVLGPCVSREGGIAGSMMADRLGNIWRIEIVLVSSMGAVPAALVTLEALRRTRAPHVVLLGIAAGVPHRVELGDVIIPEQILYYESQKLTELISTTFR</sequence>
<reference evidence="3" key="1">
    <citation type="journal article" date="2019" name="Int. J. Syst. Evol. Microbiol.">
        <title>The Global Catalogue of Microorganisms (GCM) 10K type strain sequencing project: providing services to taxonomists for standard genome sequencing and annotation.</title>
        <authorList>
            <consortium name="The Broad Institute Genomics Platform"/>
            <consortium name="The Broad Institute Genome Sequencing Center for Infectious Disease"/>
            <person name="Wu L."/>
            <person name="Ma J."/>
        </authorList>
    </citation>
    <scope>NUCLEOTIDE SEQUENCE [LARGE SCALE GENOMIC DNA]</scope>
    <source>
        <strain evidence="3">XZYJT-10</strain>
    </source>
</reference>
<evidence type="ECO:0000313" key="3">
    <source>
        <dbReference type="Proteomes" id="UP001596548"/>
    </source>
</evidence>
<evidence type="ECO:0000313" key="2">
    <source>
        <dbReference type="EMBL" id="MFC7280245.1"/>
    </source>
</evidence>
<dbReference type="InterPro" id="IPR000845">
    <property type="entry name" value="Nucleoside_phosphorylase_d"/>
</dbReference>
<name>A0ABW2I5Z1_9ACTN</name>
<evidence type="ECO:0000259" key="1">
    <source>
        <dbReference type="Pfam" id="PF01048"/>
    </source>
</evidence>
<dbReference type="Pfam" id="PF01048">
    <property type="entry name" value="PNP_UDP_1"/>
    <property type="match status" value="1"/>
</dbReference>
<proteinExistence type="predicted"/>
<dbReference type="PANTHER" id="PTHR46832">
    <property type="entry name" value="5'-METHYLTHIOADENOSINE/S-ADENOSYLHOMOCYSTEINE NUCLEOSIDASE"/>
    <property type="match status" value="1"/>
</dbReference>
<keyword evidence="3" id="KW-1185">Reference proteome</keyword>
<dbReference type="SUPFAM" id="SSF53167">
    <property type="entry name" value="Purine and uridine phosphorylases"/>
    <property type="match status" value="1"/>
</dbReference>
<dbReference type="PANTHER" id="PTHR46832:SF1">
    <property type="entry name" value="5'-METHYLTHIOADENOSINE_S-ADENOSYLHOMOCYSTEINE NUCLEOSIDASE"/>
    <property type="match status" value="1"/>
</dbReference>
<gene>
    <name evidence="2" type="ORF">ACFQS1_40365</name>
</gene>
<dbReference type="RefSeq" id="WP_378978350.1">
    <property type="nucleotide sequence ID" value="NZ_JBHTBJ010000103.1"/>
</dbReference>
<dbReference type="EMBL" id="JBHTBJ010000103">
    <property type="protein sequence ID" value="MFC7280245.1"/>
    <property type="molecule type" value="Genomic_DNA"/>
</dbReference>